<dbReference type="EMBL" id="ASGY01000088">
    <property type="protein sequence ID" value="KGE67499.1"/>
    <property type="molecule type" value="Genomic_DNA"/>
</dbReference>
<protein>
    <recommendedName>
        <fullName evidence="3">Fimbrial protein</fullName>
    </recommendedName>
</protein>
<reference evidence="1 2" key="1">
    <citation type="journal article" date="2013" name="Genome Announc.">
        <title>Draft Genome Sequence of Pseudomonas fluorescens LMG 5329, a White Line-Inducing Principle-Producing Bioindicator for the Mushroom Pathogen Pseudomonas tolaasii.</title>
        <authorList>
            <person name="Ghequire M.G."/>
            <person name="Rokni-Zadeh H."/>
            <person name="Zarrineh P."/>
            <person name="De Mot R."/>
        </authorList>
    </citation>
    <scope>NUCLEOTIDE SEQUENCE [LARGE SCALE GENOMIC DNA]</scope>
    <source>
        <strain evidence="1 2">LMG 5329</strain>
    </source>
</reference>
<organism evidence="1 2">
    <name type="scientific">Pseudomonas fluorescens LMG 5329</name>
    <dbReference type="NCBI Taxonomy" id="1324332"/>
    <lineage>
        <taxon>Bacteria</taxon>
        <taxon>Pseudomonadati</taxon>
        <taxon>Pseudomonadota</taxon>
        <taxon>Gammaproteobacteria</taxon>
        <taxon>Pseudomonadales</taxon>
        <taxon>Pseudomonadaceae</taxon>
        <taxon>Pseudomonas</taxon>
    </lineage>
</organism>
<evidence type="ECO:0000313" key="1">
    <source>
        <dbReference type="EMBL" id="KGE67499.1"/>
    </source>
</evidence>
<dbReference type="AlphaFoldDB" id="A0A0A1Z2N9"/>
<evidence type="ECO:0000313" key="2">
    <source>
        <dbReference type="Proteomes" id="UP000030060"/>
    </source>
</evidence>
<evidence type="ECO:0008006" key="3">
    <source>
        <dbReference type="Google" id="ProtNLM"/>
    </source>
</evidence>
<accession>A0A0A1Z2N9</accession>
<proteinExistence type="predicted"/>
<gene>
    <name evidence="1" type="ORF">K814_0113045</name>
</gene>
<dbReference type="OrthoDB" id="6764591at2"/>
<comment type="caution">
    <text evidence="1">The sequence shown here is derived from an EMBL/GenBank/DDBJ whole genome shotgun (WGS) entry which is preliminary data.</text>
</comment>
<dbReference type="Proteomes" id="UP000030060">
    <property type="component" value="Unassembled WGS sequence"/>
</dbReference>
<sequence length="394" mass="43483">MGLWACLAAGTAQALVQEITAQFRPDPSNPMINRFKNTTPESGICPWHIPERCKQLGIFSIRTTAVQFNSNGPIVGNHTDPRKGAMFKVPTEWRDLVVTNVVTAKTETLQVRIAGIGGKYVLPVSDRWLWLYGTGGWQYAIRPCLPTGYAIGNDRYLLWSWITPVGIGACAVPAAKDISTLFYETFEYSYELKTPNPLKMDAGQYVGTTTYTIGPSADFDFGDIMIPTDDTLTFNFILDVDHHLKVEVPPGGNRIQLEPQGGWQAWLQNGRKPSRLFRDQTVNLWASSQFKMTLECAEPLGNTCSVRNAAGHQVPLDVAVSLPPGLSDATGRPVNRLPLRLDGSGTEQFQPSMYVDRKPSTLHFEIKADAVEQMLGQPGSTYTGTVTVVWDSEV</sequence>
<name>A0A0A1Z2N9_PSEFL</name>